<accession>X0VVM9</accession>
<dbReference type="PANTHER" id="PTHR36513">
    <property type="entry name" value="ABC TRANSMEMBRANE TYPE-1 DOMAIN-CONTAINING PROTEIN"/>
    <property type="match status" value="1"/>
</dbReference>
<dbReference type="InterPro" id="IPR010297">
    <property type="entry name" value="DUF900_hydrolase"/>
</dbReference>
<dbReference type="EMBL" id="BARS01028107">
    <property type="protein sequence ID" value="GAG04591.1"/>
    <property type="molecule type" value="Genomic_DNA"/>
</dbReference>
<proteinExistence type="predicted"/>
<evidence type="ECO:0000313" key="1">
    <source>
        <dbReference type="EMBL" id="GAG04591.1"/>
    </source>
</evidence>
<feature type="non-terminal residue" evidence="1">
    <location>
        <position position="1"/>
    </location>
</feature>
<comment type="caution">
    <text evidence="1">The sequence shown here is derived from an EMBL/GenBank/DDBJ whole genome shotgun (WGS) entry which is preliminary data.</text>
</comment>
<dbReference type="PANTHER" id="PTHR36513:SF1">
    <property type="entry name" value="TRANSMEMBRANE PROTEIN"/>
    <property type="match status" value="1"/>
</dbReference>
<organism evidence="1">
    <name type="scientific">marine sediment metagenome</name>
    <dbReference type="NCBI Taxonomy" id="412755"/>
    <lineage>
        <taxon>unclassified sequences</taxon>
        <taxon>metagenomes</taxon>
        <taxon>ecological metagenomes</taxon>
    </lineage>
</organism>
<dbReference type="Pfam" id="PF05990">
    <property type="entry name" value="DUF900"/>
    <property type="match status" value="1"/>
</dbReference>
<name>X0VVM9_9ZZZZ</name>
<sequence length="241" mass="27302">WHYLGREFVPIAYSWPAGKSGLVRGYNYDRESSEFTVFHFKRFLEWAAALPEVEGIHIIAHSRGTDVVFTAIRELVIAARAAGENPQERFKLRNVVIAAPDINIEVSLQRTEREGTRWAAERWTTYTSAQDKAIGSSEWLFGGGRYGKARYDNIDDFARIWVENFSDAEAESRDSVIQYEGRSGGTFGHNYYRSNPAVSSDLVLTVRYGNPPGAENGRPLDPVEGLFWKIDDDYLKPLGDK</sequence>
<evidence type="ECO:0008006" key="2">
    <source>
        <dbReference type="Google" id="ProtNLM"/>
    </source>
</evidence>
<gene>
    <name evidence="1" type="ORF">S01H1_44084</name>
</gene>
<reference evidence="1" key="1">
    <citation type="journal article" date="2014" name="Front. Microbiol.">
        <title>High frequency of phylogenetically diverse reductive dehalogenase-homologous genes in deep subseafloor sedimentary metagenomes.</title>
        <authorList>
            <person name="Kawai M."/>
            <person name="Futagami T."/>
            <person name="Toyoda A."/>
            <person name="Takaki Y."/>
            <person name="Nishi S."/>
            <person name="Hori S."/>
            <person name="Arai W."/>
            <person name="Tsubouchi T."/>
            <person name="Morono Y."/>
            <person name="Uchiyama I."/>
            <person name="Ito T."/>
            <person name="Fujiyama A."/>
            <person name="Inagaki F."/>
            <person name="Takami H."/>
        </authorList>
    </citation>
    <scope>NUCLEOTIDE SEQUENCE</scope>
    <source>
        <strain evidence="1">Expedition CK06-06</strain>
    </source>
</reference>
<protein>
    <recommendedName>
        <fullName evidence="2">Alpha/beta hydrolase</fullName>
    </recommendedName>
</protein>
<dbReference type="AlphaFoldDB" id="X0VVM9"/>